<evidence type="ECO:0000313" key="2">
    <source>
        <dbReference type="EMBL" id="EJD33246.1"/>
    </source>
</evidence>
<accession>J0LA20</accession>
<keyword evidence="3" id="KW-1185">Reference proteome</keyword>
<dbReference type="Proteomes" id="UP000006514">
    <property type="component" value="Unassembled WGS sequence"/>
</dbReference>
<dbReference type="AlphaFoldDB" id="J0LA20"/>
<gene>
    <name evidence="2" type="ORF">AURDEDRAFT_77117</name>
</gene>
<feature type="compositionally biased region" description="Polar residues" evidence="1">
    <location>
        <begin position="1"/>
        <end position="17"/>
    </location>
</feature>
<organism evidence="2 3">
    <name type="scientific">Auricularia subglabra (strain TFB-10046 / SS5)</name>
    <name type="common">White-rot fungus</name>
    <name type="synonym">Auricularia delicata (strain TFB10046)</name>
    <dbReference type="NCBI Taxonomy" id="717982"/>
    <lineage>
        <taxon>Eukaryota</taxon>
        <taxon>Fungi</taxon>
        <taxon>Dikarya</taxon>
        <taxon>Basidiomycota</taxon>
        <taxon>Agaricomycotina</taxon>
        <taxon>Agaricomycetes</taxon>
        <taxon>Auriculariales</taxon>
        <taxon>Auriculariaceae</taxon>
        <taxon>Auricularia</taxon>
    </lineage>
</organism>
<dbReference type="eggNOG" id="ENOG502RD17">
    <property type="taxonomic scope" value="Eukaryota"/>
</dbReference>
<feature type="non-terminal residue" evidence="2">
    <location>
        <position position="1"/>
    </location>
</feature>
<protein>
    <submittedName>
        <fullName evidence="2">Uncharacterized protein</fullName>
    </submittedName>
</protein>
<dbReference type="EMBL" id="JH688344">
    <property type="protein sequence ID" value="EJD33246.1"/>
    <property type="molecule type" value="Genomic_DNA"/>
</dbReference>
<evidence type="ECO:0000313" key="3">
    <source>
        <dbReference type="Proteomes" id="UP000006514"/>
    </source>
</evidence>
<dbReference type="KEGG" id="adl:AURDEDRAFT_74698"/>
<name>J0LA20_AURST</name>
<dbReference type="KEGG" id="adl:AURDEDRAFT_77117"/>
<sequence length="125" mass="13772">TPVSLKRPASTTATPASSKRARNGAVEAAEIMRDSVRDFGKVLADSSNVLAAAIRPQVDASPLRRKRALDVLNEKDLDWLSVSQGMQLGEMFEHTTKADMYLEWNSRGSPRRKAWVAHTLGLPEL</sequence>
<dbReference type="InParanoid" id="J0LA20"/>
<dbReference type="OrthoDB" id="2977319at2759"/>
<dbReference type="OMA" id="AREKETW"/>
<evidence type="ECO:0000256" key="1">
    <source>
        <dbReference type="SAM" id="MobiDB-lite"/>
    </source>
</evidence>
<proteinExistence type="predicted"/>
<reference evidence="3" key="1">
    <citation type="journal article" date="2012" name="Science">
        <title>The Paleozoic origin of enzymatic lignin decomposition reconstructed from 31 fungal genomes.</title>
        <authorList>
            <person name="Floudas D."/>
            <person name="Binder M."/>
            <person name="Riley R."/>
            <person name="Barry K."/>
            <person name="Blanchette R.A."/>
            <person name="Henrissat B."/>
            <person name="Martinez A.T."/>
            <person name="Otillar R."/>
            <person name="Spatafora J.W."/>
            <person name="Yadav J.S."/>
            <person name="Aerts A."/>
            <person name="Benoit I."/>
            <person name="Boyd A."/>
            <person name="Carlson A."/>
            <person name="Copeland A."/>
            <person name="Coutinho P.M."/>
            <person name="de Vries R.P."/>
            <person name="Ferreira P."/>
            <person name="Findley K."/>
            <person name="Foster B."/>
            <person name="Gaskell J."/>
            <person name="Glotzer D."/>
            <person name="Gorecki P."/>
            <person name="Heitman J."/>
            <person name="Hesse C."/>
            <person name="Hori C."/>
            <person name="Igarashi K."/>
            <person name="Jurgens J.A."/>
            <person name="Kallen N."/>
            <person name="Kersten P."/>
            <person name="Kohler A."/>
            <person name="Kuees U."/>
            <person name="Kumar T.K.A."/>
            <person name="Kuo A."/>
            <person name="LaButti K."/>
            <person name="Larrondo L.F."/>
            <person name="Lindquist E."/>
            <person name="Ling A."/>
            <person name="Lombard V."/>
            <person name="Lucas S."/>
            <person name="Lundell T."/>
            <person name="Martin R."/>
            <person name="McLaughlin D.J."/>
            <person name="Morgenstern I."/>
            <person name="Morin E."/>
            <person name="Murat C."/>
            <person name="Nagy L.G."/>
            <person name="Nolan M."/>
            <person name="Ohm R.A."/>
            <person name="Patyshakuliyeva A."/>
            <person name="Rokas A."/>
            <person name="Ruiz-Duenas F.J."/>
            <person name="Sabat G."/>
            <person name="Salamov A."/>
            <person name="Samejima M."/>
            <person name="Schmutz J."/>
            <person name="Slot J.C."/>
            <person name="St John F."/>
            <person name="Stenlid J."/>
            <person name="Sun H."/>
            <person name="Sun S."/>
            <person name="Syed K."/>
            <person name="Tsang A."/>
            <person name="Wiebenga A."/>
            <person name="Young D."/>
            <person name="Pisabarro A."/>
            <person name="Eastwood D.C."/>
            <person name="Martin F."/>
            <person name="Cullen D."/>
            <person name="Grigoriev I.V."/>
            <person name="Hibbett D.S."/>
        </authorList>
    </citation>
    <scope>NUCLEOTIDE SEQUENCE [LARGE SCALE GENOMIC DNA]</scope>
    <source>
        <strain evidence="3">TFB10046</strain>
    </source>
</reference>
<feature type="region of interest" description="Disordered" evidence="1">
    <location>
        <begin position="1"/>
        <end position="24"/>
    </location>
</feature>